<dbReference type="RefSeq" id="WP_066621775.1">
    <property type="nucleotide sequence ID" value="NZ_FQXL01000004.1"/>
</dbReference>
<reference evidence="6 7" key="1">
    <citation type="submission" date="2016-04" db="EMBL/GenBank/DDBJ databases">
        <title>Genome sequence of Clostridium magnum DSM 2767.</title>
        <authorList>
            <person name="Poehlein A."/>
            <person name="Uhlig R."/>
            <person name="Fischer R."/>
            <person name="Bahl H."/>
            <person name="Daniel R."/>
        </authorList>
    </citation>
    <scope>NUCLEOTIDE SEQUENCE [LARGE SCALE GENOMIC DNA]</scope>
    <source>
        <strain evidence="6 7">DSM 2767</strain>
    </source>
</reference>
<evidence type="ECO:0000259" key="5">
    <source>
        <dbReference type="PROSITE" id="PS50931"/>
    </source>
</evidence>
<dbReference type="Proteomes" id="UP000076603">
    <property type="component" value="Unassembled WGS sequence"/>
</dbReference>
<dbReference type="GO" id="GO:0003677">
    <property type="term" value="F:DNA binding"/>
    <property type="evidence" value="ECO:0007669"/>
    <property type="project" value="UniProtKB-KW"/>
</dbReference>
<dbReference type="FunFam" id="1.10.10.10:FF:000001">
    <property type="entry name" value="LysR family transcriptional regulator"/>
    <property type="match status" value="1"/>
</dbReference>
<dbReference type="PANTHER" id="PTHR30419:SF28">
    <property type="entry name" value="HTH-TYPE TRANSCRIPTIONAL REGULATOR BSDA"/>
    <property type="match status" value="1"/>
</dbReference>
<dbReference type="CDD" id="cd05466">
    <property type="entry name" value="PBP2_LTTR_substrate"/>
    <property type="match status" value="1"/>
</dbReference>
<evidence type="ECO:0000256" key="4">
    <source>
        <dbReference type="ARBA" id="ARBA00023163"/>
    </source>
</evidence>
<keyword evidence="3" id="KW-0238">DNA-binding</keyword>
<dbReference type="STRING" id="1121326.CLMAG_21730"/>
<dbReference type="EMBL" id="LWAE01000002">
    <property type="protein sequence ID" value="KZL92364.1"/>
    <property type="molecule type" value="Genomic_DNA"/>
</dbReference>
<dbReference type="OrthoDB" id="9803714at2"/>
<dbReference type="Gene3D" id="3.40.190.290">
    <property type="match status" value="1"/>
</dbReference>
<dbReference type="InterPro" id="IPR005119">
    <property type="entry name" value="LysR_subst-bd"/>
</dbReference>
<dbReference type="GO" id="GO:0005829">
    <property type="term" value="C:cytosol"/>
    <property type="evidence" value="ECO:0007669"/>
    <property type="project" value="TreeGrafter"/>
</dbReference>
<dbReference type="InterPro" id="IPR050950">
    <property type="entry name" value="HTH-type_LysR_regulators"/>
</dbReference>
<sequence length="301" mass="34234">MDIRQLRYFLAIAEEENITRAAVKLHIAQPPLSHQLKLLEDELGVKLIDRNTRKIQLTDIGEKLRYRAEQMLRLMETTVKELKDINEGLQGTLLIGTVPSSGATLLPERIHSFYEKYPGIDFQICDGDTYRIMELLNSGVIEIGIIRTPFNSEIYEAIYLPKEPMVAASSNLYCSEEERSIEITELINEALVIDRRFENVIVNAFENEGIKPKIICRGDDVRSILLWASTGIGVAIVPKAAIGLIPNSKLKYREVNLTSVETQTVIIWMKNRYLSSAARHFLETFEVYDGGQKSILQTFRS</sequence>
<dbReference type="Pfam" id="PF00126">
    <property type="entry name" value="HTH_1"/>
    <property type="match status" value="1"/>
</dbReference>
<evidence type="ECO:0000256" key="1">
    <source>
        <dbReference type="ARBA" id="ARBA00009437"/>
    </source>
</evidence>
<dbReference type="AlphaFoldDB" id="A0A162T8Y2"/>
<evidence type="ECO:0000256" key="3">
    <source>
        <dbReference type="ARBA" id="ARBA00023125"/>
    </source>
</evidence>
<comment type="similarity">
    <text evidence="1">Belongs to the LysR transcriptional regulatory family.</text>
</comment>
<gene>
    <name evidence="6" type="primary">cynR_1</name>
    <name evidence="6" type="ORF">CLMAG_21730</name>
</gene>
<dbReference type="InterPro" id="IPR036390">
    <property type="entry name" value="WH_DNA-bd_sf"/>
</dbReference>
<evidence type="ECO:0000313" key="6">
    <source>
        <dbReference type="EMBL" id="KZL92364.1"/>
    </source>
</evidence>
<dbReference type="InterPro" id="IPR000847">
    <property type="entry name" value="LysR_HTH_N"/>
</dbReference>
<keyword evidence="4" id="KW-0804">Transcription</keyword>
<protein>
    <submittedName>
        <fullName evidence="6">HTH-type transcriptional regulator CynR</fullName>
    </submittedName>
</protein>
<organism evidence="6 7">
    <name type="scientific">Clostridium magnum DSM 2767</name>
    <dbReference type="NCBI Taxonomy" id="1121326"/>
    <lineage>
        <taxon>Bacteria</taxon>
        <taxon>Bacillati</taxon>
        <taxon>Bacillota</taxon>
        <taxon>Clostridia</taxon>
        <taxon>Eubacteriales</taxon>
        <taxon>Clostridiaceae</taxon>
        <taxon>Clostridium</taxon>
    </lineage>
</organism>
<dbReference type="PROSITE" id="PS50931">
    <property type="entry name" value="HTH_LYSR"/>
    <property type="match status" value="1"/>
</dbReference>
<dbReference type="SUPFAM" id="SSF53850">
    <property type="entry name" value="Periplasmic binding protein-like II"/>
    <property type="match status" value="1"/>
</dbReference>
<dbReference type="PATRIC" id="fig|1121326.3.peg.2165"/>
<dbReference type="SUPFAM" id="SSF46785">
    <property type="entry name" value="Winged helix' DNA-binding domain"/>
    <property type="match status" value="1"/>
</dbReference>
<dbReference type="GO" id="GO:0003700">
    <property type="term" value="F:DNA-binding transcription factor activity"/>
    <property type="evidence" value="ECO:0007669"/>
    <property type="project" value="InterPro"/>
</dbReference>
<keyword evidence="2" id="KW-0805">Transcription regulation</keyword>
<keyword evidence="7" id="KW-1185">Reference proteome</keyword>
<name>A0A162T8Y2_9CLOT</name>
<dbReference type="PANTHER" id="PTHR30419">
    <property type="entry name" value="HTH-TYPE TRANSCRIPTIONAL REGULATOR YBHD"/>
    <property type="match status" value="1"/>
</dbReference>
<proteinExistence type="inferred from homology"/>
<evidence type="ECO:0000313" key="7">
    <source>
        <dbReference type="Proteomes" id="UP000076603"/>
    </source>
</evidence>
<comment type="caution">
    <text evidence="6">The sequence shown here is derived from an EMBL/GenBank/DDBJ whole genome shotgun (WGS) entry which is preliminary data.</text>
</comment>
<dbReference type="PRINTS" id="PR00039">
    <property type="entry name" value="HTHLYSR"/>
</dbReference>
<feature type="domain" description="HTH lysR-type" evidence="5">
    <location>
        <begin position="1"/>
        <end position="58"/>
    </location>
</feature>
<dbReference type="InterPro" id="IPR036388">
    <property type="entry name" value="WH-like_DNA-bd_sf"/>
</dbReference>
<dbReference type="Pfam" id="PF03466">
    <property type="entry name" value="LysR_substrate"/>
    <property type="match status" value="1"/>
</dbReference>
<dbReference type="Gene3D" id="1.10.10.10">
    <property type="entry name" value="Winged helix-like DNA-binding domain superfamily/Winged helix DNA-binding domain"/>
    <property type="match status" value="1"/>
</dbReference>
<accession>A0A162T8Y2</accession>
<evidence type="ECO:0000256" key="2">
    <source>
        <dbReference type="ARBA" id="ARBA00023015"/>
    </source>
</evidence>